<reference evidence="2 3" key="1">
    <citation type="submission" date="2024-03" db="EMBL/GenBank/DDBJ databases">
        <title>Actinomycetospora sp. OC33-EN08, a novel actinomycete isolated from wild orchid (Aerides multiflora).</title>
        <authorList>
            <person name="Suriyachadkun C."/>
        </authorList>
    </citation>
    <scope>NUCLEOTIDE SEQUENCE [LARGE SCALE GENOMIC DNA]</scope>
    <source>
        <strain evidence="2 3">OC33-EN08</strain>
    </source>
</reference>
<proteinExistence type="predicted"/>
<dbReference type="EMBL" id="JBBEGN010000035">
    <property type="protein sequence ID" value="MEJ2871965.1"/>
    <property type="molecule type" value="Genomic_DNA"/>
</dbReference>
<dbReference type="Proteomes" id="UP001385809">
    <property type="component" value="Unassembled WGS sequence"/>
</dbReference>
<feature type="region of interest" description="Disordered" evidence="1">
    <location>
        <begin position="1"/>
        <end position="21"/>
    </location>
</feature>
<protein>
    <submittedName>
        <fullName evidence="2">Uncharacterized protein</fullName>
    </submittedName>
</protein>
<evidence type="ECO:0000313" key="3">
    <source>
        <dbReference type="Proteomes" id="UP001385809"/>
    </source>
</evidence>
<organism evidence="2 3">
    <name type="scientific">Actinomycetospora aurantiaca</name>
    <dbReference type="NCBI Taxonomy" id="3129233"/>
    <lineage>
        <taxon>Bacteria</taxon>
        <taxon>Bacillati</taxon>
        <taxon>Actinomycetota</taxon>
        <taxon>Actinomycetes</taxon>
        <taxon>Pseudonocardiales</taxon>
        <taxon>Pseudonocardiaceae</taxon>
        <taxon>Actinomycetospora</taxon>
    </lineage>
</organism>
<comment type="caution">
    <text evidence="2">The sequence shown here is derived from an EMBL/GenBank/DDBJ whole genome shotgun (WGS) entry which is preliminary data.</text>
</comment>
<evidence type="ECO:0000313" key="2">
    <source>
        <dbReference type="EMBL" id="MEJ2871965.1"/>
    </source>
</evidence>
<feature type="non-terminal residue" evidence="2">
    <location>
        <position position="1"/>
    </location>
</feature>
<keyword evidence="3" id="KW-1185">Reference proteome</keyword>
<name>A0ABU8MZ92_9PSEU</name>
<gene>
    <name evidence="2" type="ORF">WCD74_29695</name>
</gene>
<accession>A0ABU8MZ92</accession>
<dbReference type="RefSeq" id="WP_337698545.1">
    <property type="nucleotide sequence ID" value="NZ_JBBEGN010000035.1"/>
</dbReference>
<sequence length="68" mass="7429">TDKKQNSHVMSGGLAISPSGFTDSLTNMTPRLLDSAFKLIQNRLRPLCVEPSGDRQGGSRTLSEHRAF</sequence>
<evidence type="ECO:0000256" key="1">
    <source>
        <dbReference type="SAM" id="MobiDB-lite"/>
    </source>
</evidence>